<keyword evidence="1" id="KW-1133">Transmembrane helix</keyword>
<sequence length="257" mass="29028">ENLVGSGGCSHVYKATLQHGTIVAVKHLLNSNSGQREFSREIKFISYIRHQNLVSLIGFCSEGTHRLLVYKFLQNGSLQDHLYGQLFPFLFFIFIISLGAGRGLHHLHNLAPHHIIHQDVKSSNILLSHDFDAQISDFGFARWSNEVTSGLVGTFGYMAPEYMVHGYGNEKTDVHAFGVVLLELISGRAPIDFTLTSKEQSLVHWAHFLEKTGATHELVDPNLTILNAHEMRRMMYTAFLCVRSAPDERPNMERVRT</sequence>
<keyword evidence="1" id="KW-0812">Transmembrane</keyword>
<organism evidence="4">
    <name type="scientific">Selaginella moellendorffii</name>
    <name type="common">Spikemoss</name>
    <dbReference type="NCBI Taxonomy" id="88036"/>
    <lineage>
        <taxon>Eukaryota</taxon>
        <taxon>Viridiplantae</taxon>
        <taxon>Streptophyta</taxon>
        <taxon>Embryophyta</taxon>
        <taxon>Tracheophyta</taxon>
        <taxon>Lycopodiopsida</taxon>
        <taxon>Selaginellales</taxon>
        <taxon>Selaginellaceae</taxon>
        <taxon>Selaginella</taxon>
    </lineage>
</organism>
<proteinExistence type="predicted"/>
<dbReference type="HOGENOM" id="CLU_000288_21_4_1"/>
<evidence type="ECO:0000256" key="1">
    <source>
        <dbReference type="SAM" id="Phobius"/>
    </source>
</evidence>
<dbReference type="InterPro" id="IPR008271">
    <property type="entry name" value="Ser/Thr_kinase_AS"/>
</dbReference>
<dbReference type="PROSITE" id="PS00108">
    <property type="entry name" value="PROTEIN_KINASE_ST"/>
    <property type="match status" value="1"/>
</dbReference>
<gene>
    <name evidence="3" type="ORF">SELMODRAFT_106165</name>
</gene>
<dbReference type="InterPro" id="IPR046958">
    <property type="entry name" value="RBK1/2/STUNTED"/>
</dbReference>
<accession>D8S1E5</accession>
<feature type="transmembrane region" description="Helical" evidence="1">
    <location>
        <begin position="82"/>
        <end position="100"/>
    </location>
</feature>
<dbReference type="SUPFAM" id="SSF56112">
    <property type="entry name" value="Protein kinase-like (PK-like)"/>
    <property type="match status" value="1"/>
</dbReference>
<dbReference type="Gene3D" id="1.10.510.10">
    <property type="entry name" value="Transferase(Phosphotransferase) domain 1"/>
    <property type="match status" value="1"/>
</dbReference>
<dbReference type="PANTHER" id="PTHR47987">
    <property type="entry name" value="OS08G0249100 PROTEIN"/>
    <property type="match status" value="1"/>
</dbReference>
<dbReference type="GO" id="GO:0004672">
    <property type="term" value="F:protein kinase activity"/>
    <property type="evidence" value="ECO:0007669"/>
    <property type="project" value="InterPro"/>
</dbReference>
<dbReference type="AlphaFoldDB" id="D8S1E5"/>
<dbReference type="PROSITE" id="PS50011">
    <property type="entry name" value="PROTEIN_KINASE_DOM"/>
    <property type="match status" value="1"/>
</dbReference>
<dbReference type="InterPro" id="IPR011009">
    <property type="entry name" value="Kinase-like_dom_sf"/>
</dbReference>
<evidence type="ECO:0000313" key="3">
    <source>
        <dbReference type="EMBL" id="EFJ21834.1"/>
    </source>
</evidence>
<protein>
    <recommendedName>
        <fullName evidence="2">Protein kinase domain-containing protein</fullName>
    </recommendedName>
</protein>
<dbReference type="Gramene" id="EFJ21834">
    <property type="protein sequence ID" value="EFJ21834"/>
    <property type="gene ID" value="SELMODRAFT_106165"/>
</dbReference>
<dbReference type="STRING" id="88036.D8S1E5"/>
<reference evidence="3 4" key="1">
    <citation type="journal article" date="2011" name="Science">
        <title>The Selaginella genome identifies genetic changes associated with the evolution of vascular plants.</title>
        <authorList>
            <person name="Banks J.A."/>
            <person name="Nishiyama T."/>
            <person name="Hasebe M."/>
            <person name="Bowman J.L."/>
            <person name="Gribskov M."/>
            <person name="dePamphilis C."/>
            <person name="Albert V.A."/>
            <person name="Aono N."/>
            <person name="Aoyama T."/>
            <person name="Ambrose B.A."/>
            <person name="Ashton N.W."/>
            <person name="Axtell M.J."/>
            <person name="Barker E."/>
            <person name="Barker M.S."/>
            <person name="Bennetzen J.L."/>
            <person name="Bonawitz N.D."/>
            <person name="Chapple C."/>
            <person name="Cheng C."/>
            <person name="Correa L.G."/>
            <person name="Dacre M."/>
            <person name="DeBarry J."/>
            <person name="Dreyer I."/>
            <person name="Elias M."/>
            <person name="Engstrom E.M."/>
            <person name="Estelle M."/>
            <person name="Feng L."/>
            <person name="Finet C."/>
            <person name="Floyd S.K."/>
            <person name="Frommer W.B."/>
            <person name="Fujita T."/>
            <person name="Gramzow L."/>
            <person name="Gutensohn M."/>
            <person name="Harholt J."/>
            <person name="Hattori M."/>
            <person name="Heyl A."/>
            <person name="Hirai T."/>
            <person name="Hiwatashi Y."/>
            <person name="Ishikawa M."/>
            <person name="Iwata M."/>
            <person name="Karol K.G."/>
            <person name="Koehler B."/>
            <person name="Kolukisaoglu U."/>
            <person name="Kubo M."/>
            <person name="Kurata T."/>
            <person name="Lalonde S."/>
            <person name="Li K."/>
            <person name="Li Y."/>
            <person name="Litt A."/>
            <person name="Lyons E."/>
            <person name="Manning G."/>
            <person name="Maruyama T."/>
            <person name="Michael T.P."/>
            <person name="Mikami K."/>
            <person name="Miyazaki S."/>
            <person name="Morinaga S."/>
            <person name="Murata T."/>
            <person name="Mueller-Roeber B."/>
            <person name="Nelson D.R."/>
            <person name="Obara M."/>
            <person name="Oguri Y."/>
            <person name="Olmstead R.G."/>
            <person name="Onodera N."/>
            <person name="Petersen B.L."/>
            <person name="Pils B."/>
            <person name="Prigge M."/>
            <person name="Rensing S.A."/>
            <person name="Riano-Pachon D.M."/>
            <person name="Roberts A.W."/>
            <person name="Sato Y."/>
            <person name="Scheller H.V."/>
            <person name="Schulz B."/>
            <person name="Schulz C."/>
            <person name="Shakirov E.V."/>
            <person name="Shibagaki N."/>
            <person name="Shinohara N."/>
            <person name="Shippen D.E."/>
            <person name="Soerensen I."/>
            <person name="Sotooka R."/>
            <person name="Sugimoto N."/>
            <person name="Sugita M."/>
            <person name="Sumikawa N."/>
            <person name="Tanurdzic M."/>
            <person name="Theissen G."/>
            <person name="Ulvskov P."/>
            <person name="Wakazuki S."/>
            <person name="Weng J.K."/>
            <person name="Willats W.W."/>
            <person name="Wipf D."/>
            <person name="Wolf P.G."/>
            <person name="Yang L."/>
            <person name="Zimmer A.D."/>
            <person name="Zhu Q."/>
            <person name="Mitros T."/>
            <person name="Hellsten U."/>
            <person name="Loque D."/>
            <person name="Otillar R."/>
            <person name="Salamov A."/>
            <person name="Schmutz J."/>
            <person name="Shapiro H."/>
            <person name="Lindquist E."/>
            <person name="Lucas S."/>
            <person name="Rokhsar D."/>
            <person name="Grigoriev I.V."/>
        </authorList>
    </citation>
    <scope>NUCLEOTIDE SEQUENCE [LARGE SCALE GENOMIC DNA]</scope>
</reference>
<dbReference type="OMA" id="SIWEVIN"/>
<dbReference type="InParanoid" id="D8S1E5"/>
<dbReference type="Proteomes" id="UP000001514">
    <property type="component" value="Unassembled WGS sequence"/>
</dbReference>
<evidence type="ECO:0000259" key="2">
    <source>
        <dbReference type="PROSITE" id="PS50011"/>
    </source>
</evidence>
<dbReference type="SMART" id="SM00220">
    <property type="entry name" value="S_TKc"/>
    <property type="match status" value="1"/>
</dbReference>
<dbReference type="GO" id="GO:0005524">
    <property type="term" value="F:ATP binding"/>
    <property type="evidence" value="ECO:0007669"/>
    <property type="project" value="InterPro"/>
</dbReference>
<dbReference type="PANTHER" id="PTHR47987:SF20">
    <property type="entry name" value="OS04G0654600 PROTEIN"/>
    <property type="match status" value="1"/>
</dbReference>
<evidence type="ECO:0000313" key="4">
    <source>
        <dbReference type="Proteomes" id="UP000001514"/>
    </source>
</evidence>
<dbReference type="KEGG" id="smo:SELMODRAFT_106165"/>
<dbReference type="InterPro" id="IPR000719">
    <property type="entry name" value="Prot_kinase_dom"/>
</dbReference>
<dbReference type="eggNOG" id="KOG1187">
    <property type="taxonomic scope" value="Eukaryota"/>
</dbReference>
<dbReference type="EMBL" id="GL377598">
    <property type="protein sequence ID" value="EFJ21834.1"/>
    <property type="molecule type" value="Genomic_DNA"/>
</dbReference>
<name>D8S1E5_SELML</name>
<feature type="domain" description="Protein kinase" evidence="2">
    <location>
        <begin position="1"/>
        <end position="257"/>
    </location>
</feature>
<dbReference type="Pfam" id="PF00069">
    <property type="entry name" value="Pkinase"/>
    <property type="match status" value="1"/>
</dbReference>
<keyword evidence="1" id="KW-0472">Membrane</keyword>
<feature type="non-terminal residue" evidence="3">
    <location>
        <position position="1"/>
    </location>
</feature>
<keyword evidence="4" id="KW-1185">Reference proteome</keyword>
<dbReference type="Gene3D" id="3.30.200.20">
    <property type="entry name" value="Phosphorylase Kinase, domain 1"/>
    <property type="match status" value="1"/>
</dbReference>